<evidence type="ECO:0000313" key="2">
    <source>
        <dbReference type="EMBL" id="EJK74383.1"/>
    </source>
</evidence>
<feature type="region of interest" description="Disordered" evidence="1">
    <location>
        <begin position="192"/>
        <end position="272"/>
    </location>
</feature>
<feature type="compositionally biased region" description="Low complexity" evidence="1">
    <location>
        <begin position="403"/>
        <end position="425"/>
    </location>
</feature>
<dbReference type="OrthoDB" id="49553at2759"/>
<protein>
    <recommendedName>
        <fullName evidence="4">Sulfotransferase domain-containing protein</fullName>
    </recommendedName>
</protein>
<keyword evidence="3" id="KW-1185">Reference proteome</keyword>
<accession>K0T6F8</accession>
<evidence type="ECO:0000256" key="1">
    <source>
        <dbReference type="SAM" id="MobiDB-lite"/>
    </source>
</evidence>
<feature type="non-terminal residue" evidence="2">
    <location>
        <position position="1172"/>
    </location>
</feature>
<comment type="caution">
    <text evidence="2">The sequence shown here is derived from an EMBL/GenBank/DDBJ whole genome shotgun (WGS) entry which is preliminary data.</text>
</comment>
<gene>
    <name evidence="2" type="ORF">THAOC_03941</name>
</gene>
<proteinExistence type="predicted"/>
<name>K0T6F8_THAOC</name>
<dbReference type="Proteomes" id="UP000266841">
    <property type="component" value="Unassembled WGS sequence"/>
</dbReference>
<dbReference type="EMBL" id="AGNL01003729">
    <property type="protein sequence ID" value="EJK74383.1"/>
    <property type="molecule type" value="Genomic_DNA"/>
</dbReference>
<feature type="compositionally biased region" description="Polar residues" evidence="1">
    <location>
        <begin position="237"/>
        <end position="246"/>
    </location>
</feature>
<evidence type="ECO:0008006" key="4">
    <source>
        <dbReference type="Google" id="ProtNLM"/>
    </source>
</evidence>
<sequence length="1172" mass="130718">MNMGQISKHAANLAYHSTEEYTGGFDLVCLQRRDSGKTTWEPASSSASTASPCFHAEILGFEPPGTPQIRQVYSAMDPLVAYALAPMHLLAFNIPRDSGKTTWEPASSSASTASPCFHAEILGFEPPGTPQIRQVYSAMDPLVAYQSKTTYLRHATYLRKKSPNLWSALLFVLDRPRRPEFVHPFKVDTSCTSPVTMAPSAAHGEAGADDVPDLCDRSGRVHVDRSQSRSRTKESRASTQPSTANSEEPHTKKRRRKKNSPAGSSASDLDASSPIGTLAAKAKRAISRKKTVAKMRATRVSLSPVASAITPRTKKARARVIDDVAREFISKFDGRPRKETYRASSDLFLEKKRTYPWMTKEMIKGRRTTIRNKLRRETAKSLVILSATAKSTRISSDSDKSSSETGETSASSADTSPPTSPAEAADPVDDENAGLPENARWLYEQAVELCGKIETRETAMAVAIKAYDCIDEIDEVDEEKFSDKARTALFRKAAEWFGSRSSVVIHFTVEVAERAFQIKTDYEVTRTALVNVSIALENDDDDDDVEDNVEVVHLDGVKKGGRRKGQTKESGELIEVRKQKATQDLTERYRECKIANQGKRFPKGKYKELHDSVMTDGHLGLALVDFTSLGTLNCCHTVPARTGHRSRCDLSYYQHQLYGESNVAFLGRGQKGKSCRNKSYRNADFPYNFEARSILRSCDDNQSSSCIHREPVLLERHLSELSSQNKTVLISDEAFSRMSPKSEYGNHRTIFSLLDRYYPGRVKIVIVYRRYHDWIISKYNQENKPYSNEHGGYVPQNKAWPTGGPLTGGSRGARNAITFSAYYRNLQRSVSMHSEDLVDDYVVLAHSKDLHPVEYLRDIYLEYTDQIQILNLHDMQSDASDATTHFLRSVLPSITIPKDDEKPAELQKNPSRNFDFDILAIAAHKKGFTGKLSRPLVAKYAEKHLKQYLEGTHRELANPLPLKCLDDAQLDDFLKRTLEYERRLFPDKQSTALETSFQEADLKKKFCNLDAERLLSSAAVEHFFRIQAPADTQEGNKRCARVSQEVAARGRSLYSDGRDGIWNGPAEDAAVGRGRLHLVERVREGPTSSPPRETTDVGDNDGATGQHTIGQAPRAKASAAGGRLSKGRSRTWAMLSRRLSLGMTAPRMDCKRDSVGSVHFRRPPSPARPGGL</sequence>
<evidence type="ECO:0000313" key="3">
    <source>
        <dbReference type="Proteomes" id="UP000266841"/>
    </source>
</evidence>
<feature type="compositionally biased region" description="Pro residues" evidence="1">
    <location>
        <begin position="1163"/>
        <end position="1172"/>
    </location>
</feature>
<dbReference type="AlphaFoldDB" id="K0T6F8"/>
<organism evidence="2 3">
    <name type="scientific">Thalassiosira oceanica</name>
    <name type="common">Marine diatom</name>
    <dbReference type="NCBI Taxonomy" id="159749"/>
    <lineage>
        <taxon>Eukaryota</taxon>
        <taxon>Sar</taxon>
        <taxon>Stramenopiles</taxon>
        <taxon>Ochrophyta</taxon>
        <taxon>Bacillariophyta</taxon>
        <taxon>Coscinodiscophyceae</taxon>
        <taxon>Thalassiosirophycidae</taxon>
        <taxon>Thalassiosirales</taxon>
        <taxon>Thalassiosiraceae</taxon>
        <taxon>Thalassiosira</taxon>
    </lineage>
</organism>
<feature type="compositionally biased region" description="Low complexity" evidence="1">
    <location>
        <begin position="260"/>
        <end position="272"/>
    </location>
</feature>
<feature type="region of interest" description="Disordered" evidence="1">
    <location>
        <begin position="393"/>
        <end position="434"/>
    </location>
</feature>
<feature type="compositionally biased region" description="Basic and acidic residues" evidence="1">
    <location>
        <begin position="214"/>
        <end position="236"/>
    </location>
</feature>
<feature type="region of interest" description="Disordered" evidence="1">
    <location>
        <begin position="1144"/>
        <end position="1172"/>
    </location>
</feature>
<reference evidence="2 3" key="1">
    <citation type="journal article" date="2012" name="Genome Biol.">
        <title>Genome and low-iron response of an oceanic diatom adapted to chronic iron limitation.</title>
        <authorList>
            <person name="Lommer M."/>
            <person name="Specht M."/>
            <person name="Roy A.S."/>
            <person name="Kraemer L."/>
            <person name="Andreson R."/>
            <person name="Gutowska M.A."/>
            <person name="Wolf J."/>
            <person name="Bergner S.V."/>
            <person name="Schilhabel M.B."/>
            <person name="Klostermeier U.C."/>
            <person name="Beiko R.G."/>
            <person name="Rosenstiel P."/>
            <person name="Hippler M."/>
            <person name="Laroche J."/>
        </authorList>
    </citation>
    <scope>NUCLEOTIDE SEQUENCE [LARGE SCALE GENOMIC DNA]</scope>
    <source>
        <strain evidence="2 3">CCMP1005</strain>
    </source>
</reference>
<feature type="region of interest" description="Disordered" evidence="1">
    <location>
        <begin position="1081"/>
        <end position="1129"/>
    </location>
</feature>